<dbReference type="eggNOG" id="COG3299">
    <property type="taxonomic scope" value="Bacteria"/>
</dbReference>
<dbReference type="EMBL" id="CP001348">
    <property type="protein sequence ID" value="ACL75865.1"/>
    <property type="molecule type" value="Genomic_DNA"/>
</dbReference>
<dbReference type="AlphaFoldDB" id="B8I239"/>
<proteinExistence type="predicted"/>
<dbReference type="OrthoDB" id="9027184at2"/>
<keyword evidence="2" id="KW-1185">Reference proteome</keyword>
<dbReference type="HOGENOM" id="CLU_833714_0_0_9"/>
<organism evidence="1 2">
    <name type="scientific">Ruminiclostridium cellulolyticum (strain ATCC 35319 / DSM 5812 / JCM 6584 / H10)</name>
    <name type="common">Clostridium cellulolyticum</name>
    <dbReference type="NCBI Taxonomy" id="394503"/>
    <lineage>
        <taxon>Bacteria</taxon>
        <taxon>Bacillati</taxon>
        <taxon>Bacillota</taxon>
        <taxon>Clostridia</taxon>
        <taxon>Eubacteriales</taxon>
        <taxon>Oscillospiraceae</taxon>
        <taxon>Ruminiclostridium</taxon>
    </lineage>
</organism>
<dbReference type="KEGG" id="cce:Ccel_1513"/>
<dbReference type="Proteomes" id="UP000001349">
    <property type="component" value="Chromosome"/>
</dbReference>
<evidence type="ECO:0000313" key="1">
    <source>
        <dbReference type="EMBL" id="ACL75865.1"/>
    </source>
</evidence>
<evidence type="ECO:0000313" key="2">
    <source>
        <dbReference type="Proteomes" id="UP000001349"/>
    </source>
</evidence>
<gene>
    <name evidence="1" type="ordered locus">Ccel_1513</name>
</gene>
<accession>B8I239</accession>
<evidence type="ECO:0008006" key="3">
    <source>
        <dbReference type="Google" id="ProtNLM"/>
    </source>
</evidence>
<dbReference type="RefSeq" id="WP_015925006.1">
    <property type="nucleotide sequence ID" value="NC_011898.1"/>
</dbReference>
<sequence length="289" mass="33482">MSLPIQKLGEITFEDLVREAKSLIPMYAPEWTNHNPSDPGITLVELFAWLCEMIIYRIDQVPEKNNLRFLKLLGTQLENREELTSGIRRGVQQLTQCTRAVTTEDFEFLALKALMEKPGIKETYPDLIARTICLPNRDMENNKTEEAGQFGHISIILIMSTKNQNDLTKETYDIKQYIKKYLLERKVLTNRVHVVDPDYQEIRINMQVVANDKKMGDMVRDVIEKYIDPITGGENKNGWPLGRNLYASDLYYIVEGIKGIDHVKHMELDAPLLKPYQLIRLKELSIEVE</sequence>
<name>B8I239_RUMCH</name>
<reference evidence="1 2" key="1">
    <citation type="submission" date="2009-01" db="EMBL/GenBank/DDBJ databases">
        <title>Complete sequence of Clostridium cellulolyticum H10.</title>
        <authorList>
            <consortium name="US DOE Joint Genome Institute"/>
            <person name="Lucas S."/>
            <person name="Copeland A."/>
            <person name="Lapidus A."/>
            <person name="Glavina del Rio T."/>
            <person name="Dalin E."/>
            <person name="Tice H."/>
            <person name="Bruce D."/>
            <person name="Goodwin L."/>
            <person name="Pitluck S."/>
            <person name="Chertkov O."/>
            <person name="Saunders E."/>
            <person name="Brettin T."/>
            <person name="Detter J.C."/>
            <person name="Han C."/>
            <person name="Larimer F."/>
            <person name="Land M."/>
            <person name="Hauser L."/>
            <person name="Kyrpides N."/>
            <person name="Ivanova N."/>
            <person name="Zhou J."/>
            <person name="Richardson P."/>
        </authorList>
    </citation>
    <scope>NUCLEOTIDE SEQUENCE [LARGE SCALE GENOMIC DNA]</scope>
    <source>
        <strain evidence="2">ATCC 35319 / DSM 5812 / JCM 6584 / H10</strain>
    </source>
</reference>
<dbReference type="STRING" id="394503.Ccel_1513"/>
<protein>
    <recommendedName>
        <fullName evidence="3">Baseplate protein J-like domain-containing protein</fullName>
    </recommendedName>
</protein>